<gene>
    <name evidence="1" type="ORF">EHQ58_15750</name>
</gene>
<protein>
    <submittedName>
        <fullName evidence="1">Uncharacterized protein</fullName>
    </submittedName>
</protein>
<proteinExistence type="predicted"/>
<accession>A0A4R9JV07</accession>
<evidence type="ECO:0000313" key="2">
    <source>
        <dbReference type="Proteomes" id="UP000297693"/>
    </source>
</evidence>
<reference evidence="1" key="1">
    <citation type="journal article" date="2019" name="PLoS Negl. Trop. Dis.">
        <title>Revisiting the worldwide diversity of Leptospira species in the environment.</title>
        <authorList>
            <person name="Vincent A.T."/>
            <person name="Schiettekatte O."/>
            <person name="Bourhy P."/>
            <person name="Veyrier F.J."/>
            <person name="Picardeau M."/>
        </authorList>
    </citation>
    <scope>NUCLEOTIDE SEQUENCE [LARGE SCALE GENOMIC DNA]</scope>
    <source>
        <strain evidence="1">201702476</strain>
    </source>
</reference>
<comment type="caution">
    <text evidence="1">The sequence shown here is derived from an EMBL/GenBank/DDBJ whole genome shotgun (WGS) entry which is preliminary data.</text>
</comment>
<name>A0A4R9JV07_9LEPT</name>
<dbReference type="AlphaFoldDB" id="A0A4R9JV07"/>
<evidence type="ECO:0000313" key="1">
    <source>
        <dbReference type="EMBL" id="TGL56652.1"/>
    </source>
</evidence>
<organism evidence="1 2">
    <name type="scientific">Leptospira ognonensis</name>
    <dbReference type="NCBI Taxonomy" id="2484945"/>
    <lineage>
        <taxon>Bacteria</taxon>
        <taxon>Pseudomonadati</taxon>
        <taxon>Spirochaetota</taxon>
        <taxon>Spirochaetia</taxon>
        <taxon>Leptospirales</taxon>
        <taxon>Leptospiraceae</taxon>
        <taxon>Leptospira</taxon>
    </lineage>
</organism>
<dbReference type="RefSeq" id="WP_167883659.1">
    <property type="nucleotide sequence ID" value="NZ_RQGD01000045.1"/>
</dbReference>
<dbReference type="Proteomes" id="UP000297693">
    <property type="component" value="Unassembled WGS sequence"/>
</dbReference>
<sequence length="294" mass="34129">MVPLYGAILCSTETESHLDLILARLKMEGLPAHHVNPKNWKDEREGIRVFTKVSPSLAGELLEWSIEPLLYGSFSSSEKEGYIKEGVSLLWDRPITELFQMPIFMMKQSSCFWSICTSHPKVDKHLGLILKSFGQLVSIEGEPDQLISRLRTSPINLVILDWDQKQLELQSKIPILRKLKEEKEILFLGIKNFEKDHLYRDLAYGISDVSPSLFSITEIVELIVRSLPVHPPNSQTLRKRTSIRKLVFEFQEKIKPTRYKFIDSYLEEGNDSREQIEIKNLVLVFQWLFNRSIE</sequence>
<keyword evidence="2" id="KW-1185">Reference proteome</keyword>
<dbReference type="EMBL" id="RQGD01000045">
    <property type="protein sequence ID" value="TGL56652.1"/>
    <property type="molecule type" value="Genomic_DNA"/>
</dbReference>